<protein>
    <submittedName>
        <fullName evidence="1">Uncharacterized protein</fullName>
    </submittedName>
</protein>
<evidence type="ECO:0000313" key="1">
    <source>
        <dbReference type="EMBL" id="KOF98453.1"/>
    </source>
</evidence>
<dbReference type="AlphaFoldDB" id="A0A0L8IAC1"/>
<organism evidence="1">
    <name type="scientific">Octopus bimaculoides</name>
    <name type="common">California two-spotted octopus</name>
    <dbReference type="NCBI Taxonomy" id="37653"/>
    <lineage>
        <taxon>Eukaryota</taxon>
        <taxon>Metazoa</taxon>
        <taxon>Spiralia</taxon>
        <taxon>Lophotrochozoa</taxon>
        <taxon>Mollusca</taxon>
        <taxon>Cephalopoda</taxon>
        <taxon>Coleoidea</taxon>
        <taxon>Octopodiformes</taxon>
        <taxon>Octopoda</taxon>
        <taxon>Incirrata</taxon>
        <taxon>Octopodidae</taxon>
        <taxon>Octopus</taxon>
    </lineage>
</organism>
<reference evidence="1" key="1">
    <citation type="submission" date="2015-07" db="EMBL/GenBank/DDBJ databases">
        <title>MeaNS - Measles Nucleotide Surveillance Program.</title>
        <authorList>
            <person name="Tran T."/>
            <person name="Druce J."/>
        </authorList>
    </citation>
    <scope>NUCLEOTIDE SEQUENCE</scope>
    <source>
        <strain evidence="1">UCB-OBI-ISO-001</strain>
        <tissue evidence="1">Gonad</tissue>
    </source>
</reference>
<gene>
    <name evidence="1" type="ORF">OCBIM_22025076mg</name>
</gene>
<accession>A0A0L8IAC1</accession>
<proteinExistence type="predicted"/>
<name>A0A0L8IAC1_OCTBM</name>
<dbReference type="EMBL" id="KQ416137">
    <property type="protein sequence ID" value="KOF98453.1"/>
    <property type="molecule type" value="Genomic_DNA"/>
</dbReference>
<sequence>MLVQYISKQTGINWYNYILQNSLQQTFIFTGLSSKEIFMKLHIIFSHQTCFKKIHFPFIPFSSNILYANTLI</sequence>